<reference evidence="2" key="1">
    <citation type="journal article" date="2019" name="Sci. Rep.">
        <title>Draft genome of Tanacetum cinerariifolium, the natural source of mosquito coil.</title>
        <authorList>
            <person name="Yamashiro T."/>
            <person name="Shiraishi A."/>
            <person name="Satake H."/>
            <person name="Nakayama K."/>
        </authorList>
    </citation>
    <scope>NUCLEOTIDE SEQUENCE</scope>
</reference>
<protein>
    <submittedName>
        <fullName evidence="2">Uncharacterized protein</fullName>
    </submittedName>
</protein>
<evidence type="ECO:0000313" key="2">
    <source>
        <dbReference type="EMBL" id="GFC82742.1"/>
    </source>
</evidence>
<accession>A0A699RFH0</accession>
<dbReference type="AlphaFoldDB" id="A0A699RFH0"/>
<feature type="non-terminal residue" evidence="2">
    <location>
        <position position="90"/>
    </location>
</feature>
<organism evidence="2">
    <name type="scientific">Tanacetum cinerariifolium</name>
    <name type="common">Dalmatian daisy</name>
    <name type="synonym">Chrysanthemum cinerariifolium</name>
    <dbReference type="NCBI Taxonomy" id="118510"/>
    <lineage>
        <taxon>Eukaryota</taxon>
        <taxon>Viridiplantae</taxon>
        <taxon>Streptophyta</taxon>
        <taxon>Embryophyta</taxon>
        <taxon>Tracheophyta</taxon>
        <taxon>Spermatophyta</taxon>
        <taxon>Magnoliopsida</taxon>
        <taxon>eudicotyledons</taxon>
        <taxon>Gunneridae</taxon>
        <taxon>Pentapetalae</taxon>
        <taxon>asterids</taxon>
        <taxon>campanulids</taxon>
        <taxon>Asterales</taxon>
        <taxon>Asteraceae</taxon>
        <taxon>Asteroideae</taxon>
        <taxon>Anthemideae</taxon>
        <taxon>Anthemidinae</taxon>
        <taxon>Tanacetum</taxon>
    </lineage>
</organism>
<dbReference type="EMBL" id="BKCJ011086040">
    <property type="protein sequence ID" value="GFC82742.1"/>
    <property type="molecule type" value="Genomic_DNA"/>
</dbReference>
<sequence>MTSVHVLPPVSKVLSPVRADLIQSPKRVKDSVYLADVETDTTVIPTEIPIIAPTIPPSPNYMPMSPDYSPTFDTKFDPFEDPSSDNIPPL</sequence>
<evidence type="ECO:0000256" key="1">
    <source>
        <dbReference type="SAM" id="MobiDB-lite"/>
    </source>
</evidence>
<feature type="region of interest" description="Disordered" evidence="1">
    <location>
        <begin position="55"/>
        <end position="90"/>
    </location>
</feature>
<comment type="caution">
    <text evidence="2">The sequence shown here is derived from an EMBL/GenBank/DDBJ whole genome shotgun (WGS) entry which is preliminary data.</text>
</comment>
<gene>
    <name evidence="2" type="ORF">Tci_854712</name>
</gene>
<name>A0A699RFH0_TANCI</name>
<proteinExistence type="predicted"/>